<comment type="function">
    <text evidence="6">Stores iron in a soluble, non-toxic, readily available form. Important for iron homeostasis. Iron is taken up in the ferrous form and deposited as ferric hydroxides after oxidation.</text>
</comment>
<dbReference type="GO" id="GO:0006879">
    <property type="term" value="P:intracellular iron ion homeostasis"/>
    <property type="evidence" value="ECO:0007669"/>
    <property type="project" value="UniProtKB-KW"/>
</dbReference>
<keyword evidence="4 5" id="KW-0408">Iron</keyword>
<dbReference type="Pfam" id="PF00210">
    <property type="entry name" value="Ferritin"/>
    <property type="match status" value="1"/>
</dbReference>
<dbReference type="SUPFAM" id="SSF47240">
    <property type="entry name" value="Ferritin-like"/>
    <property type="match status" value="1"/>
</dbReference>
<dbReference type="PANTHER" id="PTHR11431:SF75">
    <property type="entry name" value="FERRITIN"/>
    <property type="match status" value="1"/>
</dbReference>
<dbReference type="GO" id="GO:0004322">
    <property type="term" value="F:ferroxidase activity"/>
    <property type="evidence" value="ECO:0007669"/>
    <property type="project" value="UniProtKB-EC"/>
</dbReference>
<feature type="binding site" evidence="5">
    <location>
        <position position="74"/>
    </location>
    <ligand>
        <name>Fe cation</name>
        <dbReference type="ChEBI" id="CHEBI:24875"/>
        <label>1</label>
    </ligand>
</feature>
<dbReference type="AlphaFoldDB" id="A0AA88L3I1"/>
<proteinExistence type="inferred from homology"/>
<evidence type="ECO:0000313" key="9">
    <source>
        <dbReference type="EMBL" id="KAK2715332.1"/>
    </source>
</evidence>
<name>A0AA88L3I1_ARTSF</name>
<comment type="catalytic activity">
    <reaction evidence="6">
        <text>4 Fe(2+) + O2 + 4 H(+) = 4 Fe(3+) + 2 H2O</text>
        <dbReference type="Rhea" id="RHEA:11148"/>
        <dbReference type="ChEBI" id="CHEBI:15377"/>
        <dbReference type="ChEBI" id="CHEBI:15378"/>
        <dbReference type="ChEBI" id="CHEBI:15379"/>
        <dbReference type="ChEBI" id="CHEBI:29033"/>
        <dbReference type="ChEBI" id="CHEBI:29034"/>
        <dbReference type="EC" id="1.16.3.1"/>
    </reaction>
</comment>
<evidence type="ECO:0000256" key="3">
    <source>
        <dbReference type="ARBA" id="ARBA00022723"/>
    </source>
</evidence>
<evidence type="ECO:0000256" key="5">
    <source>
        <dbReference type="PIRSR" id="PIRSR601519-1"/>
    </source>
</evidence>
<feature type="domain" description="Ferritin-like diiron" evidence="8">
    <location>
        <begin position="57"/>
        <end position="204"/>
    </location>
</feature>
<dbReference type="PROSITE" id="PS50905">
    <property type="entry name" value="FERRITIN_LIKE"/>
    <property type="match status" value="1"/>
</dbReference>
<dbReference type="GO" id="GO:0008198">
    <property type="term" value="F:ferrous iron binding"/>
    <property type="evidence" value="ECO:0007669"/>
    <property type="project" value="TreeGrafter"/>
</dbReference>
<accession>A0AA88L3I1</accession>
<dbReference type="GO" id="GO:0008199">
    <property type="term" value="F:ferric iron binding"/>
    <property type="evidence" value="ECO:0007669"/>
    <property type="project" value="InterPro"/>
</dbReference>
<dbReference type="Gene3D" id="1.20.1260.10">
    <property type="match status" value="1"/>
</dbReference>
<evidence type="ECO:0000313" key="10">
    <source>
        <dbReference type="Proteomes" id="UP001187531"/>
    </source>
</evidence>
<protein>
    <recommendedName>
        <fullName evidence="6">Ferritin</fullName>
        <ecNumber evidence="6">1.16.3.1</ecNumber>
    </recommendedName>
</protein>
<evidence type="ECO:0000256" key="6">
    <source>
        <dbReference type="RuleBase" id="RU361145"/>
    </source>
</evidence>
<evidence type="ECO:0000256" key="4">
    <source>
        <dbReference type="ARBA" id="ARBA00023004"/>
    </source>
</evidence>
<dbReference type="InterPro" id="IPR001519">
    <property type="entry name" value="Ferritin"/>
</dbReference>
<dbReference type="PANTHER" id="PTHR11431">
    <property type="entry name" value="FERRITIN"/>
    <property type="match status" value="1"/>
</dbReference>
<comment type="similarity">
    <text evidence="1 6">Belongs to the ferritin family.</text>
</comment>
<organism evidence="9 10">
    <name type="scientific">Artemia franciscana</name>
    <name type="common">Brine shrimp</name>
    <name type="synonym">Artemia sanfranciscana</name>
    <dbReference type="NCBI Taxonomy" id="6661"/>
    <lineage>
        <taxon>Eukaryota</taxon>
        <taxon>Metazoa</taxon>
        <taxon>Ecdysozoa</taxon>
        <taxon>Arthropoda</taxon>
        <taxon>Crustacea</taxon>
        <taxon>Branchiopoda</taxon>
        <taxon>Anostraca</taxon>
        <taxon>Artemiidae</taxon>
        <taxon>Artemia</taxon>
    </lineage>
</organism>
<dbReference type="InterPro" id="IPR012347">
    <property type="entry name" value="Ferritin-like"/>
</dbReference>
<reference evidence="9" key="1">
    <citation type="submission" date="2023-07" db="EMBL/GenBank/DDBJ databases">
        <title>Chromosome-level genome assembly of Artemia franciscana.</title>
        <authorList>
            <person name="Jo E."/>
        </authorList>
    </citation>
    <scope>NUCLEOTIDE SEQUENCE</scope>
    <source>
        <tissue evidence="9">Whole body</tissue>
    </source>
</reference>
<dbReference type="EC" id="1.16.3.1" evidence="6"/>
<sequence length="262" mass="29756">MEGAKIQKKFEETVTPHGKIKDISEEASARESRSGSEQGSKRNFGNLEVKMECPARHNFSSEMENLLNNHMHLELHLSHSSQAMWAFYGRDSMAAVGMSRLAEWKAFASAKKAKQIASYIIYRGGCVDFKTIPKPDKLRWNNMLDALEDLVKHNKKAYTSLINLNETCGEDAHLADFIEDILMDETIAWNKFLSDCLANTNSFGPSENWLPSFEFDRWLTRIVASKFTPPHVKSLSTKNLENKIPNKLFNVDGDILSIIKNL</sequence>
<dbReference type="GO" id="GO:0005737">
    <property type="term" value="C:cytoplasm"/>
    <property type="evidence" value="ECO:0007669"/>
    <property type="project" value="TreeGrafter"/>
</dbReference>
<comment type="caution">
    <text evidence="9">The sequence shown here is derived from an EMBL/GenBank/DDBJ whole genome shotgun (WGS) entry which is preliminary data.</text>
</comment>
<evidence type="ECO:0000256" key="2">
    <source>
        <dbReference type="ARBA" id="ARBA00022434"/>
    </source>
</evidence>
<dbReference type="EMBL" id="JAVRJZ010000012">
    <property type="protein sequence ID" value="KAK2715332.1"/>
    <property type="molecule type" value="Genomic_DNA"/>
</dbReference>
<keyword evidence="6" id="KW-0560">Oxidoreductase</keyword>
<dbReference type="GO" id="GO:0006826">
    <property type="term" value="P:iron ion transport"/>
    <property type="evidence" value="ECO:0007669"/>
    <property type="project" value="InterPro"/>
</dbReference>
<dbReference type="InterPro" id="IPR008331">
    <property type="entry name" value="Ferritin_DPS_dom"/>
</dbReference>
<keyword evidence="2 6" id="KW-0409">Iron storage</keyword>
<gene>
    <name evidence="9" type="ORF">QYM36_010080</name>
</gene>
<dbReference type="Proteomes" id="UP001187531">
    <property type="component" value="Unassembled WGS sequence"/>
</dbReference>
<dbReference type="InterPro" id="IPR009040">
    <property type="entry name" value="Ferritin-like_diiron"/>
</dbReference>
<keyword evidence="3 5" id="KW-0479">Metal-binding</keyword>
<evidence type="ECO:0000256" key="7">
    <source>
        <dbReference type="SAM" id="MobiDB-lite"/>
    </source>
</evidence>
<feature type="compositionally biased region" description="Basic and acidic residues" evidence="7">
    <location>
        <begin position="8"/>
        <end position="34"/>
    </location>
</feature>
<dbReference type="InterPro" id="IPR009078">
    <property type="entry name" value="Ferritin-like_SF"/>
</dbReference>
<feature type="region of interest" description="Disordered" evidence="7">
    <location>
        <begin position="1"/>
        <end position="46"/>
    </location>
</feature>
<evidence type="ECO:0000256" key="1">
    <source>
        <dbReference type="ARBA" id="ARBA00007513"/>
    </source>
</evidence>
<evidence type="ECO:0000259" key="8">
    <source>
        <dbReference type="PROSITE" id="PS50905"/>
    </source>
</evidence>
<keyword evidence="10" id="KW-1185">Reference proteome</keyword>